<keyword evidence="5" id="KW-1185">Reference proteome</keyword>
<proteinExistence type="predicted"/>
<dbReference type="InterPro" id="IPR000182">
    <property type="entry name" value="GNAT_dom"/>
</dbReference>
<dbReference type="PROSITE" id="PS51186">
    <property type="entry name" value="GNAT"/>
    <property type="match status" value="1"/>
</dbReference>
<dbReference type="SUPFAM" id="SSF55729">
    <property type="entry name" value="Acyl-CoA N-acyltransferases (Nat)"/>
    <property type="match status" value="1"/>
</dbReference>
<organism evidence="4 5">
    <name type="scientific">Mucilaginibacter corticis</name>
    <dbReference type="NCBI Taxonomy" id="2597670"/>
    <lineage>
        <taxon>Bacteria</taxon>
        <taxon>Pseudomonadati</taxon>
        <taxon>Bacteroidota</taxon>
        <taxon>Sphingobacteriia</taxon>
        <taxon>Sphingobacteriales</taxon>
        <taxon>Sphingobacteriaceae</taxon>
        <taxon>Mucilaginibacter</taxon>
    </lineage>
</organism>
<dbReference type="OrthoDB" id="9792929at2"/>
<accession>A0A556MBC4</accession>
<evidence type="ECO:0000256" key="2">
    <source>
        <dbReference type="ARBA" id="ARBA00023315"/>
    </source>
</evidence>
<protein>
    <submittedName>
        <fullName evidence="4">GNAT family N-acetyltransferase</fullName>
    </submittedName>
</protein>
<evidence type="ECO:0000256" key="1">
    <source>
        <dbReference type="ARBA" id="ARBA00022679"/>
    </source>
</evidence>
<gene>
    <name evidence="4" type="ORF">FO440_20780</name>
</gene>
<dbReference type="RefSeq" id="WP_144250238.1">
    <property type="nucleotide sequence ID" value="NZ_VLPK01000005.1"/>
</dbReference>
<keyword evidence="2" id="KW-0012">Acyltransferase</keyword>
<dbReference type="InterPro" id="IPR016181">
    <property type="entry name" value="Acyl_CoA_acyltransferase"/>
</dbReference>
<dbReference type="CDD" id="cd04301">
    <property type="entry name" value="NAT_SF"/>
    <property type="match status" value="1"/>
</dbReference>
<sequence length="140" mass="15945">MIRKAKITDAPDICTLLGQLGYPADEQLIKDKLVLLNDNADHELLAYEKNEKVIGFISIHFIPQIAMAGDFANIAYFCVDENTRSKGIGAALLDRAEELVAERKCDRIFVHCNGHRINAHRFYERNGYTDSPKYYVKKLN</sequence>
<feature type="domain" description="N-acetyltransferase" evidence="3">
    <location>
        <begin position="1"/>
        <end position="140"/>
    </location>
</feature>
<dbReference type="InterPro" id="IPR050832">
    <property type="entry name" value="Bact_Acetyltransf"/>
</dbReference>
<keyword evidence="1 4" id="KW-0808">Transferase</keyword>
<dbReference type="Pfam" id="PF00583">
    <property type="entry name" value="Acetyltransf_1"/>
    <property type="match status" value="1"/>
</dbReference>
<dbReference type="EMBL" id="VLPK01000005">
    <property type="protein sequence ID" value="TSJ37203.1"/>
    <property type="molecule type" value="Genomic_DNA"/>
</dbReference>
<evidence type="ECO:0000313" key="4">
    <source>
        <dbReference type="EMBL" id="TSJ37203.1"/>
    </source>
</evidence>
<evidence type="ECO:0000313" key="5">
    <source>
        <dbReference type="Proteomes" id="UP000318733"/>
    </source>
</evidence>
<dbReference type="AlphaFoldDB" id="A0A556MBC4"/>
<dbReference type="PANTHER" id="PTHR43877">
    <property type="entry name" value="AMINOALKYLPHOSPHONATE N-ACETYLTRANSFERASE-RELATED-RELATED"/>
    <property type="match status" value="1"/>
</dbReference>
<dbReference type="Proteomes" id="UP000318733">
    <property type="component" value="Unassembled WGS sequence"/>
</dbReference>
<evidence type="ECO:0000259" key="3">
    <source>
        <dbReference type="PROSITE" id="PS51186"/>
    </source>
</evidence>
<reference evidence="4 5" key="1">
    <citation type="submission" date="2019-07" db="EMBL/GenBank/DDBJ databases">
        <authorList>
            <person name="Huq M.A."/>
        </authorList>
    </citation>
    <scope>NUCLEOTIDE SEQUENCE [LARGE SCALE GENOMIC DNA]</scope>
    <source>
        <strain evidence="4 5">MAH-19</strain>
    </source>
</reference>
<comment type="caution">
    <text evidence="4">The sequence shown here is derived from an EMBL/GenBank/DDBJ whole genome shotgun (WGS) entry which is preliminary data.</text>
</comment>
<name>A0A556MBC4_9SPHI</name>
<dbReference type="Gene3D" id="3.40.630.30">
    <property type="match status" value="1"/>
</dbReference>
<dbReference type="GO" id="GO:0016747">
    <property type="term" value="F:acyltransferase activity, transferring groups other than amino-acyl groups"/>
    <property type="evidence" value="ECO:0007669"/>
    <property type="project" value="InterPro"/>
</dbReference>